<sequence>HKCSTPTTFTPIPTSTIIPCCQPGNPAFQSRAPITLHSAVHGTSVPSAGGDAQKCCESCFNDSNCAQWLLAEDRCINFGHDDACNNPVTPLGPLATNGGILRCSDGCL</sequence>
<keyword evidence="2" id="KW-1185">Reference proteome</keyword>
<name>A0ACA9RFU0_9GLOM</name>
<accession>A0ACA9RFU0</accession>
<protein>
    <submittedName>
        <fullName evidence="1">12528_t:CDS:1</fullName>
    </submittedName>
</protein>
<evidence type="ECO:0000313" key="2">
    <source>
        <dbReference type="Proteomes" id="UP000789920"/>
    </source>
</evidence>
<comment type="caution">
    <text evidence="1">The sequence shown here is derived from an EMBL/GenBank/DDBJ whole genome shotgun (WGS) entry which is preliminary data.</text>
</comment>
<feature type="non-terminal residue" evidence="1">
    <location>
        <position position="1"/>
    </location>
</feature>
<evidence type="ECO:0000313" key="1">
    <source>
        <dbReference type="EMBL" id="CAG8791075.1"/>
    </source>
</evidence>
<dbReference type="EMBL" id="CAJVQC010052010">
    <property type="protein sequence ID" value="CAG8791075.1"/>
    <property type="molecule type" value="Genomic_DNA"/>
</dbReference>
<organism evidence="1 2">
    <name type="scientific">Racocetra persica</name>
    <dbReference type="NCBI Taxonomy" id="160502"/>
    <lineage>
        <taxon>Eukaryota</taxon>
        <taxon>Fungi</taxon>
        <taxon>Fungi incertae sedis</taxon>
        <taxon>Mucoromycota</taxon>
        <taxon>Glomeromycotina</taxon>
        <taxon>Glomeromycetes</taxon>
        <taxon>Diversisporales</taxon>
        <taxon>Gigasporaceae</taxon>
        <taxon>Racocetra</taxon>
    </lineage>
</organism>
<proteinExistence type="predicted"/>
<dbReference type="Proteomes" id="UP000789920">
    <property type="component" value="Unassembled WGS sequence"/>
</dbReference>
<gene>
    <name evidence="1" type="ORF">RPERSI_LOCUS19162</name>
</gene>
<reference evidence="1" key="1">
    <citation type="submission" date="2021-06" db="EMBL/GenBank/DDBJ databases">
        <authorList>
            <person name="Kallberg Y."/>
            <person name="Tangrot J."/>
            <person name="Rosling A."/>
        </authorList>
    </citation>
    <scope>NUCLEOTIDE SEQUENCE</scope>
    <source>
        <strain evidence="1">MA461A</strain>
    </source>
</reference>